<evidence type="ECO:0000256" key="1">
    <source>
        <dbReference type="SAM" id="MobiDB-lite"/>
    </source>
</evidence>
<evidence type="ECO:0000313" key="2">
    <source>
        <dbReference type="EMBL" id="KRZ73267.1"/>
    </source>
</evidence>
<keyword evidence="3" id="KW-1185">Reference proteome</keyword>
<reference evidence="2 3" key="1">
    <citation type="submission" date="2015-01" db="EMBL/GenBank/DDBJ databases">
        <title>Evolution of Trichinella species and genotypes.</title>
        <authorList>
            <person name="Korhonen P.K."/>
            <person name="Edoardo P."/>
            <person name="Giuseppe L.R."/>
            <person name="Gasser R.B."/>
        </authorList>
    </citation>
    <scope>NUCLEOTIDE SEQUENCE [LARGE SCALE GENOMIC DNA]</scope>
    <source>
        <strain evidence="2">ISS1980</strain>
    </source>
</reference>
<comment type="caution">
    <text evidence="2">The sequence shown here is derived from an EMBL/GenBank/DDBJ whole genome shotgun (WGS) entry which is preliminary data.</text>
</comment>
<sequence>MMNNSHFEVNFWKLNKNSSPSNVKLSPNSRRQQQQQQQQTKPAEQTARRPTTRRRYFHITGYKSTVIWSSATTSRTQQQQQQQQQHYHQAWSTNHIAQVVDRMQFPSPPSLLVEVLNLNFMTKKMIIIANDQNDYLDKR</sequence>
<dbReference type="EMBL" id="JYDO01000066">
    <property type="protein sequence ID" value="KRZ73267.1"/>
    <property type="molecule type" value="Genomic_DNA"/>
</dbReference>
<dbReference type="Proteomes" id="UP000054843">
    <property type="component" value="Unassembled WGS sequence"/>
</dbReference>
<dbReference type="AlphaFoldDB" id="A0A0V1MNS8"/>
<protein>
    <submittedName>
        <fullName evidence="2">Uncharacterized protein</fullName>
    </submittedName>
</protein>
<accession>A0A0V1MNS8</accession>
<feature type="compositionally biased region" description="Polar residues" evidence="1">
    <location>
        <begin position="16"/>
        <end position="31"/>
    </location>
</feature>
<feature type="region of interest" description="Disordered" evidence="1">
    <location>
        <begin position="16"/>
        <end position="55"/>
    </location>
</feature>
<name>A0A0V1MNS8_9BILA</name>
<gene>
    <name evidence="2" type="ORF">T10_5899</name>
</gene>
<proteinExistence type="predicted"/>
<evidence type="ECO:0000313" key="3">
    <source>
        <dbReference type="Proteomes" id="UP000054843"/>
    </source>
</evidence>
<organism evidence="2 3">
    <name type="scientific">Trichinella papuae</name>
    <dbReference type="NCBI Taxonomy" id="268474"/>
    <lineage>
        <taxon>Eukaryota</taxon>
        <taxon>Metazoa</taxon>
        <taxon>Ecdysozoa</taxon>
        <taxon>Nematoda</taxon>
        <taxon>Enoplea</taxon>
        <taxon>Dorylaimia</taxon>
        <taxon>Trichinellida</taxon>
        <taxon>Trichinellidae</taxon>
        <taxon>Trichinella</taxon>
    </lineage>
</organism>